<organism evidence="1 2">
    <name type="scientific">Azorhizobium caulinodans (strain ATCC 43989 / DSM 5975 / JCM 20966 / LMG 6465 / NBRC 14845 / NCIMB 13405 / ORS 571)</name>
    <dbReference type="NCBI Taxonomy" id="438753"/>
    <lineage>
        <taxon>Bacteria</taxon>
        <taxon>Pseudomonadati</taxon>
        <taxon>Pseudomonadota</taxon>
        <taxon>Alphaproteobacteria</taxon>
        <taxon>Hyphomicrobiales</taxon>
        <taxon>Xanthobacteraceae</taxon>
        <taxon>Azorhizobium</taxon>
    </lineage>
</organism>
<reference evidence="1 2" key="4">
    <citation type="journal article" date="2009" name="Appl. Environ. Microbiol.">
        <title>Comparative genome-wide transcriptional profiling of Azorhizobium caulinodans ORS571 grown under free-living and symbiotic conditions.</title>
        <authorList>
            <person name="Tsukada S."/>
            <person name="Aono T."/>
            <person name="Akiba N."/>
            <person name="Lee KB."/>
            <person name="Liu CT."/>
            <person name="Toyazaki H."/>
            <person name="Oyaizu H."/>
        </authorList>
    </citation>
    <scope>NUCLEOTIDE SEQUENCE [LARGE SCALE GENOMIC DNA]</scope>
    <source>
        <strain evidence="2">ATCC 43989 / DSM 5975 / JCM 20966 / LMG 6465 / NBRC 14845 / NCIMB 13405 / ORS 571</strain>
    </source>
</reference>
<reference evidence="2" key="2">
    <citation type="submission" date="2007-04" db="EMBL/GenBank/DDBJ databases">
        <title>Complete genome sequence of the nitrogen-fixing bacterium Azorhizobium caulinodans ORS571.</title>
        <authorList>
            <person name="Lee K.B."/>
            <person name="Backer P.D."/>
            <person name="Aono T."/>
            <person name="Liu C.T."/>
            <person name="Suzuki S."/>
            <person name="Suzuki T."/>
            <person name="Kaneko T."/>
            <person name="Yamada M."/>
            <person name="Tabata S."/>
            <person name="Kupfer D.M."/>
            <person name="Najar F.Z."/>
            <person name="Wiley G.B."/>
            <person name="Roe B."/>
            <person name="Binnewies T."/>
            <person name="Ussery D."/>
            <person name="Vereecke D."/>
            <person name="Gevers D."/>
            <person name="Holsters M."/>
            <person name="Oyaizu H."/>
        </authorList>
    </citation>
    <scope>NUCLEOTIDE SEQUENCE [LARGE SCALE GENOMIC DNA]</scope>
    <source>
        <strain evidence="2">ATCC 43989 / DSM 5975 / JCM 20966 / LMG 6465 / NBRC 14845 / NCIMB 13405 / ORS 571</strain>
    </source>
</reference>
<dbReference type="Proteomes" id="UP000000270">
    <property type="component" value="Chromosome"/>
</dbReference>
<dbReference type="AlphaFoldDB" id="A8IE33"/>
<name>A8IE33_AZOC5</name>
<keyword evidence="2" id="KW-1185">Reference proteome</keyword>
<evidence type="ECO:0000313" key="2">
    <source>
        <dbReference type="Proteomes" id="UP000000270"/>
    </source>
</evidence>
<dbReference type="STRING" id="438753.AZC_3030"/>
<sequence>MRPMNLVRVPEASDTLDISDLDVDAAIEACHGDMRGTIRALLIAYVMLEQDMQANCSRGYARRPPHASGSMAGRQ</sequence>
<protein>
    <submittedName>
        <fullName evidence="1">Uncharacterized protein</fullName>
    </submittedName>
</protein>
<reference evidence="1 2" key="3">
    <citation type="journal article" date="2008" name="BMC Genomics">
        <title>The genome of the versatile nitrogen fixer Azorhizobium caulinodans ORS571.</title>
        <authorList>
            <person name="Lee KB."/>
            <person name="Backer P.D."/>
            <person name="Aono T."/>
            <person name="Liu CT."/>
            <person name="Suzuki S."/>
            <person name="Suzuki T."/>
            <person name="Kaneko T."/>
            <person name="Yamada M."/>
            <person name="Tabata S."/>
            <person name="Kupfer D.M."/>
            <person name="Najar F.Z."/>
            <person name="Wiley G.B."/>
            <person name="Roe B."/>
            <person name="Binnewies T.T."/>
            <person name="Ussery D.W."/>
            <person name="D'Haeze W."/>
            <person name="Herder J.D."/>
            <person name="Gevers D."/>
            <person name="Vereecke D."/>
            <person name="Holsters M."/>
            <person name="Oyaizu H."/>
        </authorList>
    </citation>
    <scope>NUCLEOTIDE SEQUENCE [LARGE SCALE GENOMIC DNA]</scope>
    <source>
        <strain evidence="2">ATCC 43989 / DSM 5975 / JCM 20966 / LMG 6465 / NBRC 14845 / NCIMB 13405 / ORS 571</strain>
    </source>
</reference>
<accession>A8IE33</accession>
<proteinExistence type="predicted"/>
<dbReference type="EMBL" id="AP009384">
    <property type="protein sequence ID" value="BAF89028.1"/>
    <property type="molecule type" value="Genomic_DNA"/>
</dbReference>
<reference evidence="1 2" key="1">
    <citation type="journal article" date="2007" name="Appl. Environ. Microbiol.">
        <title>Rhizobial factors required for stem nodule maturation and maintenance in Sesbania rostrata-Azorhizobium caulinodans ORS571 symbiosis.</title>
        <authorList>
            <person name="Suzuki S."/>
            <person name="Aono T."/>
            <person name="Lee KB."/>
            <person name="Suzuki T."/>
            <person name="Liu CT."/>
            <person name="Miwa H."/>
            <person name="Wakao S."/>
            <person name="Iki T."/>
            <person name="Oyaizu H."/>
        </authorList>
    </citation>
    <scope>NUCLEOTIDE SEQUENCE [LARGE SCALE GENOMIC DNA]</scope>
    <source>
        <strain evidence="2">ATCC 43989 / DSM 5975 / JCM 20966 / LMG 6465 / NBRC 14845 / NCIMB 13405 / ORS 571</strain>
    </source>
</reference>
<gene>
    <name evidence="1" type="ordered locus">AZC_3030</name>
</gene>
<reference evidence="1 2" key="5">
    <citation type="journal article" date="2010" name="Appl. Environ. Microbiol.">
        <title>phrR-like gene praR of Azorhizobium caulinodans ORS571 is essential for symbiosis with Sesbania rostrata and is involved in expression of reb genes.</title>
        <authorList>
            <person name="Akiba N."/>
            <person name="Aono T."/>
            <person name="Toyazaki H."/>
            <person name="Sato S."/>
            <person name="Oyaizu H."/>
        </authorList>
    </citation>
    <scope>NUCLEOTIDE SEQUENCE [LARGE SCALE GENOMIC DNA]</scope>
    <source>
        <strain evidence="2">ATCC 43989 / DSM 5975 / JCM 20966 / LMG 6465 / NBRC 14845 / NCIMB 13405 / ORS 571</strain>
    </source>
</reference>
<evidence type="ECO:0000313" key="1">
    <source>
        <dbReference type="EMBL" id="BAF89028.1"/>
    </source>
</evidence>
<dbReference type="KEGG" id="azc:AZC_3030"/>
<dbReference type="HOGENOM" id="CLU_187698_1_0_5"/>
<reference evidence="1 2" key="6">
    <citation type="journal article" date="2011" name="Appl. Environ. Microbiol.">
        <title>Involvement of the azorhizobial chromosome partition gene (parA) in the onset of bacteroid differentiation during Sesbania rostrata stem nodule development.</title>
        <authorList>
            <person name="Liu CT."/>
            <person name="Lee KB."/>
            <person name="Wang YS."/>
            <person name="Peng MH."/>
            <person name="Lee KT."/>
            <person name="Suzuki S."/>
            <person name="Suzuki T."/>
            <person name="Oyaizu H."/>
        </authorList>
    </citation>
    <scope>NUCLEOTIDE SEQUENCE [LARGE SCALE GENOMIC DNA]</scope>
    <source>
        <strain evidence="2">ATCC 43989 / DSM 5975 / JCM 20966 / LMG 6465 / NBRC 14845 / NCIMB 13405 / ORS 571</strain>
    </source>
</reference>